<name>A0A0G0WW53_UNCKA</name>
<comment type="caution">
    <text evidence="1">The sequence shown here is derived from an EMBL/GenBank/DDBJ whole genome shotgun (WGS) entry which is preliminary data.</text>
</comment>
<dbReference type="Proteomes" id="UP000034163">
    <property type="component" value="Unassembled WGS sequence"/>
</dbReference>
<gene>
    <name evidence="1" type="ORF">UU72_C0009G0001</name>
</gene>
<accession>A0A0G0WW53</accession>
<sequence>RFRSDDPHSEGGFSKIKLGYIFGKSTVAEKTINYLDNTSAMVRYLEVALFQSSAFLFSSNFDIIQ</sequence>
<reference evidence="1 2" key="1">
    <citation type="journal article" date="2015" name="Nature">
        <title>rRNA introns, odd ribosomes, and small enigmatic genomes across a large radiation of phyla.</title>
        <authorList>
            <person name="Brown C.T."/>
            <person name="Hug L.A."/>
            <person name="Thomas B.C."/>
            <person name="Sharon I."/>
            <person name="Castelle C.J."/>
            <person name="Singh A."/>
            <person name="Wilkins M.J."/>
            <person name="Williams K.H."/>
            <person name="Banfield J.F."/>
        </authorList>
    </citation>
    <scope>NUCLEOTIDE SEQUENCE [LARGE SCALE GENOMIC DNA]</scope>
</reference>
<feature type="non-terminal residue" evidence="1">
    <location>
        <position position="1"/>
    </location>
</feature>
<dbReference type="EMBL" id="LCBS01000009">
    <property type="protein sequence ID" value="KKS16959.1"/>
    <property type="molecule type" value="Genomic_DNA"/>
</dbReference>
<evidence type="ECO:0000313" key="2">
    <source>
        <dbReference type="Proteomes" id="UP000034163"/>
    </source>
</evidence>
<proteinExistence type="predicted"/>
<evidence type="ECO:0000313" key="1">
    <source>
        <dbReference type="EMBL" id="KKS16959.1"/>
    </source>
</evidence>
<dbReference type="AlphaFoldDB" id="A0A0G0WW53"/>
<protein>
    <submittedName>
        <fullName evidence="1">Uncharacterized protein</fullName>
    </submittedName>
</protein>
<organism evidence="1 2">
    <name type="scientific">candidate division WWE3 bacterium GW2011_GWB1_41_6</name>
    <dbReference type="NCBI Taxonomy" id="1619112"/>
    <lineage>
        <taxon>Bacteria</taxon>
        <taxon>Katanobacteria</taxon>
    </lineage>
</organism>